<protein>
    <submittedName>
        <fullName evidence="1">Uncharacterized protein</fullName>
    </submittedName>
</protein>
<gene>
    <name evidence="1" type="ORF">S01H1_08985</name>
</gene>
<proteinExistence type="predicted"/>
<dbReference type="AlphaFoldDB" id="X0SXM4"/>
<dbReference type="EMBL" id="BARS01004598">
    <property type="protein sequence ID" value="GAF80677.1"/>
    <property type="molecule type" value="Genomic_DNA"/>
</dbReference>
<dbReference type="Pfam" id="PF11651">
    <property type="entry name" value="P22_CoatProtein"/>
    <property type="match status" value="1"/>
</dbReference>
<dbReference type="InterPro" id="IPR024659">
    <property type="entry name" value="Phage_coat_Gp5"/>
</dbReference>
<accession>X0SXM4</accession>
<name>X0SXM4_9ZZZZ</name>
<organism evidence="1">
    <name type="scientific">marine sediment metagenome</name>
    <dbReference type="NCBI Taxonomy" id="412755"/>
    <lineage>
        <taxon>unclassified sequences</taxon>
        <taxon>metagenomes</taxon>
        <taxon>ecological metagenomes</taxon>
    </lineage>
</organism>
<reference evidence="1" key="1">
    <citation type="journal article" date="2014" name="Front. Microbiol.">
        <title>High frequency of phylogenetically diverse reductive dehalogenase-homologous genes in deep subseafloor sedimentary metagenomes.</title>
        <authorList>
            <person name="Kawai M."/>
            <person name="Futagami T."/>
            <person name="Toyoda A."/>
            <person name="Takaki Y."/>
            <person name="Nishi S."/>
            <person name="Hori S."/>
            <person name="Arai W."/>
            <person name="Tsubouchi T."/>
            <person name="Morono Y."/>
            <person name="Uchiyama I."/>
            <person name="Ito T."/>
            <person name="Fujiyama A."/>
            <person name="Inagaki F."/>
            <person name="Takami H."/>
        </authorList>
    </citation>
    <scope>NUCLEOTIDE SEQUENCE</scope>
    <source>
        <strain evidence="1">Expedition CK06-06</strain>
    </source>
</reference>
<sequence length="178" mass="19172">MANDLGSNVSSIVLKKFAPMFESDCVLMKTVDRQVIQGELNPNTGDTVYLKRPHQYQVIRTATGDISGNNGDLVSGKIAATVSDYATVKVDFLQIQEALELNQLDEILRPISGKLNTAIELELSNFILKNGALSLGTPGSPVKEWADVAQTGSMLHDLGCMGESYAVMNPWSAQNLAG</sequence>
<comment type="caution">
    <text evidence="1">The sequence shown here is derived from an EMBL/GenBank/DDBJ whole genome shotgun (WGS) entry which is preliminary data.</text>
</comment>
<feature type="non-terminal residue" evidence="1">
    <location>
        <position position="178"/>
    </location>
</feature>
<evidence type="ECO:0000313" key="1">
    <source>
        <dbReference type="EMBL" id="GAF80677.1"/>
    </source>
</evidence>